<evidence type="ECO:0000313" key="2">
    <source>
        <dbReference type="EMBL" id="CAE7373705.1"/>
    </source>
</evidence>
<protein>
    <submittedName>
        <fullName evidence="2">Tbc1d5B protein</fullName>
    </submittedName>
</protein>
<reference evidence="2" key="1">
    <citation type="submission" date="2021-02" db="EMBL/GenBank/DDBJ databases">
        <authorList>
            <person name="Dougan E. K."/>
            <person name="Rhodes N."/>
            <person name="Thang M."/>
            <person name="Chan C."/>
        </authorList>
    </citation>
    <scope>NUCLEOTIDE SEQUENCE</scope>
</reference>
<organism evidence="2 3">
    <name type="scientific">Symbiodinium necroappetens</name>
    <dbReference type="NCBI Taxonomy" id="1628268"/>
    <lineage>
        <taxon>Eukaryota</taxon>
        <taxon>Sar</taxon>
        <taxon>Alveolata</taxon>
        <taxon>Dinophyceae</taxon>
        <taxon>Suessiales</taxon>
        <taxon>Symbiodiniaceae</taxon>
        <taxon>Symbiodinium</taxon>
    </lineage>
</organism>
<accession>A0A812PSD2</accession>
<dbReference type="EMBL" id="CAJNJA010016064">
    <property type="protein sequence ID" value="CAE7373705.1"/>
    <property type="molecule type" value="Genomic_DNA"/>
</dbReference>
<name>A0A812PSD2_9DINO</name>
<dbReference type="Proteomes" id="UP000601435">
    <property type="component" value="Unassembled WGS sequence"/>
</dbReference>
<feature type="non-terminal residue" evidence="2">
    <location>
        <position position="1"/>
    </location>
</feature>
<sequence>AVRQGDFKRRKLTGGEDIEYIDGIIRECVKRSRPLLDLAPAPPPDMDPPAEVEDLPPPPARVPRSRRSRPRARDHTAREQTPVAALGAPPPPPPPAGPENQAPFPGPCLAQPIFGCGHLASSPSPCLRLQPAFPIPATMPQLQMPAGCPTWPAAMWTQLCSMPMPMPFGPQHFAACPLMRFS</sequence>
<feature type="region of interest" description="Disordered" evidence="1">
    <location>
        <begin position="35"/>
        <end position="104"/>
    </location>
</feature>
<gene>
    <name evidence="2" type="primary">tbc1d5B</name>
    <name evidence="2" type="ORF">SNEC2469_LOCUS10064</name>
</gene>
<dbReference type="AlphaFoldDB" id="A0A812PSD2"/>
<feature type="compositionally biased region" description="Pro residues" evidence="1">
    <location>
        <begin position="88"/>
        <end position="97"/>
    </location>
</feature>
<comment type="caution">
    <text evidence="2">The sequence shown here is derived from an EMBL/GenBank/DDBJ whole genome shotgun (WGS) entry which is preliminary data.</text>
</comment>
<evidence type="ECO:0000313" key="3">
    <source>
        <dbReference type="Proteomes" id="UP000601435"/>
    </source>
</evidence>
<keyword evidence="3" id="KW-1185">Reference proteome</keyword>
<evidence type="ECO:0000256" key="1">
    <source>
        <dbReference type="SAM" id="MobiDB-lite"/>
    </source>
</evidence>
<proteinExistence type="predicted"/>